<evidence type="ECO:0000313" key="1">
    <source>
        <dbReference type="EnsemblMetazoa" id="MESCA006496-PA"/>
    </source>
</evidence>
<dbReference type="HOGENOM" id="CLU_2592526_0_0_1"/>
<proteinExistence type="predicted"/>
<dbReference type="Proteomes" id="UP000015102">
    <property type="component" value="Unassembled WGS sequence"/>
</dbReference>
<reference evidence="2" key="1">
    <citation type="submission" date="2013-02" db="EMBL/GenBank/DDBJ databases">
        <authorList>
            <person name="Hughes D."/>
        </authorList>
    </citation>
    <scope>NUCLEOTIDE SEQUENCE</scope>
    <source>
        <strain>Durham</strain>
        <strain evidence="2">NC isolate 2 -- Noor lab</strain>
    </source>
</reference>
<organism evidence="1 2">
    <name type="scientific">Megaselia scalaris</name>
    <name type="common">Humpbacked fly</name>
    <name type="synonym">Phora scalaris</name>
    <dbReference type="NCBI Taxonomy" id="36166"/>
    <lineage>
        <taxon>Eukaryota</taxon>
        <taxon>Metazoa</taxon>
        <taxon>Ecdysozoa</taxon>
        <taxon>Arthropoda</taxon>
        <taxon>Hexapoda</taxon>
        <taxon>Insecta</taxon>
        <taxon>Pterygota</taxon>
        <taxon>Neoptera</taxon>
        <taxon>Endopterygota</taxon>
        <taxon>Diptera</taxon>
        <taxon>Brachycera</taxon>
        <taxon>Muscomorpha</taxon>
        <taxon>Platypezoidea</taxon>
        <taxon>Phoridae</taxon>
        <taxon>Megaseliini</taxon>
        <taxon>Megaselia</taxon>
    </lineage>
</organism>
<dbReference type="EMBL" id="CAQQ02197379">
    <property type="status" value="NOT_ANNOTATED_CDS"/>
    <property type="molecule type" value="Genomic_DNA"/>
</dbReference>
<sequence length="80" mass="9615">MEENISERKCFSTNPNGYPKKGRLMSYHLMLEHHEGFMRVARRNRGNRVKFPSRTREELLYITEMSLYKDTARVILTEHL</sequence>
<dbReference type="AlphaFoldDB" id="T1GS48"/>
<dbReference type="EnsemblMetazoa" id="MESCA006496-RA">
    <property type="protein sequence ID" value="MESCA006496-PA"/>
    <property type="gene ID" value="MESCA006496"/>
</dbReference>
<reference evidence="1" key="2">
    <citation type="submission" date="2015-06" db="UniProtKB">
        <authorList>
            <consortium name="EnsemblMetazoa"/>
        </authorList>
    </citation>
    <scope>IDENTIFICATION</scope>
</reference>
<protein>
    <submittedName>
        <fullName evidence="1">Uncharacterized protein</fullName>
    </submittedName>
</protein>
<name>T1GS48_MEGSC</name>
<accession>T1GS48</accession>
<keyword evidence="2" id="KW-1185">Reference proteome</keyword>
<evidence type="ECO:0000313" key="2">
    <source>
        <dbReference type="Proteomes" id="UP000015102"/>
    </source>
</evidence>